<protein>
    <submittedName>
        <fullName evidence="1">Uncharacterized protein</fullName>
    </submittedName>
</protein>
<gene>
    <name evidence="1" type="ORF">BFG04_03910</name>
</gene>
<sequence>MQNKHILKKTDTIDAYTKSQSDNKYAKKSELNDKLNTSTFNDEKSNFLLKSAVTNSLTS</sequence>
<name>A0AAX0L9E7_9BACT</name>
<evidence type="ECO:0000313" key="2">
    <source>
        <dbReference type="Proteomes" id="UP000189728"/>
    </source>
</evidence>
<comment type="caution">
    <text evidence="1">The sequence shown here is derived from an EMBL/GenBank/DDBJ whole genome shotgun (WGS) entry which is preliminary data.</text>
</comment>
<organism evidence="1 2">
    <name type="scientific">Campylobacter pinnipediorum subsp. pinnipediorum</name>
    <dbReference type="NCBI Taxonomy" id="1660067"/>
    <lineage>
        <taxon>Bacteria</taxon>
        <taxon>Pseudomonadati</taxon>
        <taxon>Campylobacterota</taxon>
        <taxon>Epsilonproteobacteria</taxon>
        <taxon>Campylobacterales</taxon>
        <taxon>Campylobacteraceae</taxon>
        <taxon>Campylobacter</taxon>
    </lineage>
</organism>
<reference evidence="1 2" key="1">
    <citation type="submission" date="2016-08" db="EMBL/GenBank/DDBJ databases">
        <title>Campylobacter species from sea mammals.</title>
        <authorList>
            <person name="Gilbert M.J."/>
            <person name="Byrne B.A."/>
            <person name="Zomer A.L."/>
            <person name="Wagenaar J.A."/>
        </authorList>
    </citation>
    <scope>NUCLEOTIDE SEQUENCE [LARGE SCALE GENOMIC DNA]</scope>
    <source>
        <strain evidence="1 2">1105248</strain>
    </source>
</reference>
<evidence type="ECO:0000313" key="1">
    <source>
        <dbReference type="EMBL" id="OPA77249.1"/>
    </source>
</evidence>
<accession>A0AAX0L9E7</accession>
<dbReference type="EMBL" id="MCRK01000036">
    <property type="protein sequence ID" value="OPA77249.1"/>
    <property type="molecule type" value="Genomic_DNA"/>
</dbReference>
<proteinExistence type="predicted"/>
<dbReference type="AlphaFoldDB" id="A0AAX0L9E7"/>
<dbReference type="Proteomes" id="UP000189728">
    <property type="component" value="Unassembled WGS sequence"/>
</dbReference>